<evidence type="ECO:0000313" key="7">
    <source>
        <dbReference type="EMBL" id="MBC6490760.1"/>
    </source>
</evidence>
<dbReference type="Pfam" id="PF01594">
    <property type="entry name" value="AI-2E_transport"/>
    <property type="match status" value="1"/>
</dbReference>
<organism evidence="7 8">
    <name type="scientific">Flavihumibacter stibioxidans</name>
    <dbReference type="NCBI Taxonomy" id="1834163"/>
    <lineage>
        <taxon>Bacteria</taxon>
        <taxon>Pseudomonadati</taxon>
        <taxon>Bacteroidota</taxon>
        <taxon>Chitinophagia</taxon>
        <taxon>Chitinophagales</taxon>
        <taxon>Chitinophagaceae</taxon>
        <taxon>Flavihumibacter</taxon>
    </lineage>
</organism>
<accession>A0ABR7M6U1</accession>
<keyword evidence="5 6" id="KW-0472">Membrane</keyword>
<name>A0ABR7M6U1_9BACT</name>
<keyword evidence="8" id="KW-1185">Reference proteome</keyword>
<feature type="transmembrane region" description="Helical" evidence="6">
    <location>
        <begin position="65"/>
        <end position="88"/>
    </location>
</feature>
<feature type="transmembrane region" description="Helical" evidence="6">
    <location>
        <begin position="145"/>
        <end position="162"/>
    </location>
</feature>
<evidence type="ECO:0000256" key="6">
    <source>
        <dbReference type="SAM" id="Phobius"/>
    </source>
</evidence>
<feature type="transmembrane region" description="Helical" evidence="6">
    <location>
        <begin position="259"/>
        <end position="276"/>
    </location>
</feature>
<comment type="similarity">
    <text evidence="2">Belongs to the autoinducer-2 exporter (AI-2E) (TC 2.A.86) family.</text>
</comment>
<evidence type="ECO:0000256" key="4">
    <source>
        <dbReference type="ARBA" id="ARBA00022989"/>
    </source>
</evidence>
<dbReference type="InterPro" id="IPR002549">
    <property type="entry name" value="AI-2E-like"/>
</dbReference>
<evidence type="ECO:0000256" key="3">
    <source>
        <dbReference type="ARBA" id="ARBA00022692"/>
    </source>
</evidence>
<reference evidence="7 8" key="1">
    <citation type="submission" date="2016-07" db="EMBL/GenBank/DDBJ databases">
        <title>Genome analysis of Flavihumibacter stibioxidans YS-17.</title>
        <authorList>
            <person name="Shi K."/>
            <person name="Han Y."/>
            <person name="Wang G."/>
        </authorList>
    </citation>
    <scope>NUCLEOTIDE SEQUENCE [LARGE SCALE GENOMIC DNA]</scope>
    <source>
        <strain evidence="7 8">YS-17</strain>
    </source>
</reference>
<comment type="caution">
    <text evidence="7">The sequence shown here is derived from an EMBL/GenBank/DDBJ whole genome shotgun (WGS) entry which is preliminary data.</text>
</comment>
<sequence length="362" mass="41063">MEIKSDHKINKYFFLGIIVLFALFLLYSLIEFFTAFLAAIMFYVISKPLMEFLIKKKNWGKSVAAVFIIALSFLIILAPSTLFITMVYNKIGGFVERPELVLNTLQSFDQQISTRFSFRVLSPGNMEKIQEQATNIMTLVLNNSLNLFSTITMMYFFLYFMLMNVNRMEAATVFYLPFPRARIELFGRELVAQTFSNAVGVPLIAIVQGLTAYAAYKVVNLPEAGFWAIITGFASIIPIVGCALVWLPASIYLMATSHLWQGVFLVGWGAIILGSADNVVRFLLAKRMADTHPVVTVLGVIMGLKFFQLPGLIFGPLLISWFIILLKIYYWEFQTTSPVVKRKKNRPVRFNLPFLGQEQNKA</sequence>
<protein>
    <recommendedName>
        <fullName evidence="9">AI-2E family transporter</fullName>
    </recommendedName>
</protein>
<feature type="transmembrane region" description="Helical" evidence="6">
    <location>
        <begin position="12"/>
        <end position="45"/>
    </location>
</feature>
<comment type="subcellular location">
    <subcellularLocation>
        <location evidence="1">Membrane</location>
        <topology evidence="1">Multi-pass membrane protein</topology>
    </subcellularLocation>
</comment>
<feature type="transmembrane region" description="Helical" evidence="6">
    <location>
        <begin position="195"/>
        <end position="214"/>
    </location>
</feature>
<evidence type="ECO:0000313" key="8">
    <source>
        <dbReference type="Proteomes" id="UP000765802"/>
    </source>
</evidence>
<evidence type="ECO:0000256" key="2">
    <source>
        <dbReference type="ARBA" id="ARBA00009773"/>
    </source>
</evidence>
<evidence type="ECO:0000256" key="5">
    <source>
        <dbReference type="ARBA" id="ARBA00023136"/>
    </source>
</evidence>
<dbReference type="RefSeq" id="WP_187256116.1">
    <property type="nucleotide sequence ID" value="NZ_JBHULF010000014.1"/>
</dbReference>
<dbReference type="EMBL" id="MBUA01000012">
    <property type="protein sequence ID" value="MBC6490760.1"/>
    <property type="molecule type" value="Genomic_DNA"/>
</dbReference>
<evidence type="ECO:0000256" key="1">
    <source>
        <dbReference type="ARBA" id="ARBA00004141"/>
    </source>
</evidence>
<keyword evidence="4 6" id="KW-1133">Transmembrane helix</keyword>
<evidence type="ECO:0008006" key="9">
    <source>
        <dbReference type="Google" id="ProtNLM"/>
    </source>
</evidence>
<dbReference type="PANTHER" id="PTHR21716:SF4">
    <property type="entry name" value="TRANSMEMBRANE PROTEIN 245"/>
    <property type="match status" value="1"/>
</dbReference>
<gene>
    <name evidence="7" type="ORF">BC349_06930</name>
</gene>
<dbReference type="Proteomes" id="UP000765802">
    <property type="component" value="Unassembled WGS sequence"/>
</dbReference>
<keyword evidence="3 6" id="KW-0812">Transmembrane</keyword>
<dbReference type="PANTHER" id="PTHR21716">
    <property type="entry name" value="TRANSMEMBRANE PROTEIN"/>
    <property type="match status" value="1"/>
</dbReference>
<proteinExistence type="inferred from homology"/>
<feature type="transmembrane region" description="Helical" evidence="6">
    <location>
        <begin position="226"/>
        <end position="247"/>
    </location>
</feature>